<accession>A0A8J5UUS5</accession>
<protein>
    <submittedName>
        <fullName evidence="1">Uncharacterized protein</fullName>
    </submittedName>
</protein>
<evidence type="ECO:0000313" key="1">
    <source>
        <dbReference type="EMBL" id="KAG8043712.1"/>
    </source>
</evidence>
<name>A0A8J5UUS5_ZIZPA</name>
<comment type="caution">
    <text evidence="1">The sequence shown here is derived from an EMBL/GenBank/DDBJ whole genome shotgun (WGS) entry which is preliminary data.</text>
</comment>
<dbReference type="EMBL" id="JAAALK010000953">
    <property type="protein sequence ID" value="KAG8043712.1"/>
    <property type="molecule type" value="Genomic_DNA"/>
</dbReference>
<keyword evidence="2" id="KW-1185">Reference proteome</keyword>
<proteinExistence type="predicted"/>
<dbReference type="AlphaFoldDB" id="A0A8J5UUS5"/>
<dbReference type="Proteomes" id="UP000729402">
    <property type="component" value="Unassembled WGS sequence"/>
</dbReference>
<reference evidence="1" key="2">
    <citation type="submission" date="2021-02" db="EMBL/GenBank/DDBJ databases">
        <authorList>
            <person name="Kimball J.A."/>
            <person name="Haas M.W."/>
            <person name="Macchietto M."/>
            <person name="Kono T."/>
            <person name="Duquette J."/>
            <person name="Shao M."/>
        </authorList>
    </citation>
    <scope>NUCLEOTIDE SEQUENCE</scope>
    <source>
        <tissue evidence="1">Fresh leaf tissue</tissue>
    </source>
</reference>
<sequence length="94" mass="9577">MGLGLGFSLGTSVLLLFRIAGCSFLHGQHLFRSSWQPLRPQLTLPATAPPDLLRLQAAAPLLVVAPPDLSAGCCSAAPPSARCTSADSPPAAAS</sequence>
<gene>
    <name evidence="1" type="ORF">GUJ93_ZPchr0458g22422</name>
</gene>
<organism evidence="1 2">
    <name type="scientific">Zizania palustris</name>
    <name type="common">Northern wild rice</name>
    <dbReference type="NCBI Taxonomy" id="103762"/>
    <lineage>
        <taxon>Eukaryota</taxon>
        <taxon>Viridiplantae</taxon>
        <taxon>Streptophyta</taxon>
        <taxon>Embryophyta</taxon>
        <taxon>Tracheophyta</taxon>
        <taxon>Spermatophyta</taxon>
        <taxon>Magnoliopsida</taxon>
        <taxon>Liliopsida</taxon>
        <taxon>Poales</taxon>
        <taxon>Poaceae</taxon>
        <taxon>BOP clade</taxon>
        <taxon>Oryzoideae</taxon>
        <taxon>Oryzeae</taxon>
        <taxon>Zizaniinae</taxon>
        <taxon>Zizania</taxon>
    </lineage>
</organism>
<evidence type="ECO:0000313" key="2">
    <source>
        <dbReference type="Proteomes" id="UP000729402"/>
    </source>
</evidence>
<reference evidence="1" key="1">
    <citation type="journal article" date="2021" name="bioRxiv">
        <title>Whole Genome Assembly and Annotation of Northern Wild Rice, Zizania palustris L., Supports a Whole Genome Duplication in the Zizania Genus.</title>
        <authorList>
            <person name="Haas M."/>
            <person name="Kono T."/>
            <person name="Macchietto M."/>
            <person name="Millas R."/>
            <person name="McGilp L."/>
            <person name="Shao M."/>
            <person name="Duquette J."/>
            <person name="Hirsch C.N."/>
            <person name="Kimball J."/>
        </authorList>
    </citation>
    <scope>NUCLEOTIDE SEQUENCE</scope>
    <source>
        <tissue evidence="1">Fresh leaf tissue</tissue>
    </source>
</reference>